<feature type="transmembrane region" description="Helical" evidence="5">
    <location>
        <begin position="78"/>
        <end position="95"/>
    </location>
</feature>
<dbReference type="InterPro" id="IPR011701">
    <property type="entry name" value="MFS"/>
</dbReference>
<feature type="domain" description="Major facilitator superfamily (MFS) profile" evidence="6">
    <location>
        <begin position="1"/>
        <end position="389"/>
    </location>
</feature>
<evidence type="ECO:0000256" key="4">
    <source>
        <dbReference type="ARBA" id="ARBA00023136"/>
    </source>
</evidence>
<gene>
    <name evidence="7" type="ORF">BJ959_001918</name>
</gene>
<dbReference type="GO" id="GO:0005886">
    <property type="term" value="C:plasma membrane"/>
    <property type="evidence" value="ECO:0007669"/>
    <property type="project" value="UniProtKB-SubCell"/>
</dbReference>
<protein>
    <submittedName>
        <fullName evidence="7">Putative MFS family arabinose efflux permease</fullName>
    </submittedName>
</protein>
<feature type="transmembrane region" description="Helical" evidence="5">
    <location>
        <begin position="162"/>
        <end position="181"/>
    </location>
</feature>
<evidence type="ECO:0000256" key="3">
    <source>
        <dbReference type="ARBA" id="ARBA00022989"/>
    </source>
</evidence>
<evidence type="ECO:0000256" key="1">
    <source>
        <dbReference type="ARBA" id="ARBA00004651"/>
    </source>
</evidence>
<keyword evidence="4 5" id="KW-0472">Membrane</keyword>
<dbReference type="InterPro" id="IPR020846">
    <property type="entry name" value="MFS_dom"/>
</dbReference>
<comment type="caution">
    <text evidence="7">The sequence shown here is derived from an EMBL/GenBank/DDBJ whole genome shotgun (WGS) entry which is preliminary data.</text>
</comment>
<dbReference type="InterPro" id="IPR036259">
    <property type="entry name" value="MFS_trans_sf"/>
</dbReference>
<dbReference type="AlphaFoldDB" id="A0A840XIX1"/>
<dbReference type="GO" id="GO:0022857">
    <property type="term" value="F:transmembrane transporter activity"/>
    <property type="evidence" value="ECO:0007669"/>
    <property type="project" value="InterPro"/>
</dbReference>
<dbReference type="PROSITE" id="PS50850">
    <property type="entry name" value="MFS"/>
    <property type="match status" value="1"/>
</dbReference>
<keyword evidence="2 5" id="KW-0812">Transmembrane</keyword>
<feature type="transmembrane region" description="Helical" evidence="5">
    <location>
        <begin position="245"/>
        <end position="266"/>
    </location>
</feature>
<feature type="transmembrane region" description="Helical" evidence="5">
    <location>
        <begin position="49"/>
        <end position="66"/>
    </location>
</feature>
<dbReference type="PANTHER" id="PTHR42910:SF1">
    <property type="entry name" value="MAJOR FACILITATOR SUPERFAMILY (MFS) PROFILE DOMAIN-CONTAINING PROTEIN"/>
    <property type="match status" value="1"/>
</dbReference>
<organism evidence="7 8">
    <name type="scientific">Microcella frigidaquae</name>
    <dbReference type="NCBI Taxonomy" id="424758"/>
    <lineage>
        <taxon>Bacteria</taxon>
        <taxon>Bacillati</taxon>
        <taxon>Actinomycetota</taxon>
        <taxon>Actinomycetes</taxon>
        <taxon>Micrococcales</taxon>
        <taxon>Microbacteriaceae</taxon>
        <taxon>Microcella</taxon>
    </lineage>
</organism>
<feature type="transmembrane region" description="Helical" evidence="5">
    <location>
        <begin position="12"/>
        <end position="29"/>
    </location>
</feature>
<name>A0A840XIX1_9MICO</name>
<accession>A0A840XIX1</accession>
<feature type="transmembrane region" description="Helical" evidence="5">
    <location>
        <begin position="338"/>
        <end position="360"/>
    </location>
</feature>
<dbReference type="OrthoDB" id="9815356at2"/>
<dbReference type="Proteomes" id="UP000552883">
    <property type="component" value="Unassembled WGS sequence"/>
</dbReference>
<comment type="subcellular location">
    <subcellularLocation>
        <location evidence="1">Cell membrane</location>
        <topology evidence="1">Multi-pass membrane protein</topology>
    </subcellularLocation>
</comment>
<keyword evidence="3 5" id="KW-1133">Transmembrane helix</keyword>
<evidence type="ECO:0000256" key="2">
    <source>
        <dbReference type="ARBA" id="ARBA00022692"/>
    </source>
</evidence>
<evidence type="ECO:0000313" key="8">
    <source>
        <dbReference type="Proteomes" id="UP000552883"/>
    </source>
</evidence>
<feature type="transmembrane region" description="Helical" evidence="5">
    <location>
        <begin position="366"/>
        <end position="386"/>
    </location>
</feature>
<feature type="transmembrane region" description="Helical" evidence="5">
    <location>
        <begin position="135"/>
        <end position="156"/>
    </location>
</feature>
<evidence type="ECO:0000313" key="7">
    <source>
        <dbReference type="EMBL" id="MBB5618422.1"/>
    </source>
</evidence>
<feature type="transmembrane region" description="Helical" evidence="5">
    <location>
        <begin position="214"/>
        <end position="233"/>
    </location>
</feature>
<dbReference type="SUPFAM" id="SSF103473">
    <property type="entry name" value="MFS general substrate transporter"/>
    <property type="match status" value="1"/>
</dbReference>
<keyword evidence="8" id="KW-1185">Reference proteome</keyword>
<dbReference type="Gene3D" id="1.20.1250.20">
    <property type="entry name" value="MFS general substrate transporter like domains"/>
    <property type="match status" value="1"/>
</dbReference>
<dbReference type="PANTHER" id="PTHR42910">
    <property type="entry name" value="TRANSPORTER SCO4007-RELATED"/>
    <property type="match status" value="1"/>
</dbReference>
<reference evidence="7 8" key="1">
    <citation type="submission" date="2020-08" db="EMBL/GenBank/DDBJ databases">
        <title>Sequencing the genomes of 1000 actinobacteria strains.</title>
        <authorList>
            <person name="Klenk H.-P."/>
        </authorList>
    </citation>
    <scope>NUCLEOTIDE SEQUENCE [LARGE SCALE GENOMIC DNA]</scope>
    <source>
        <strain evidence="7 8">DSM 23889</strain>
    </source>
</reference>
<sequence>MVIDPKQWGARVAGMATIAAAGVAVIYVPQPVQPLVSAEFGVTGPTASAATIAVQVGYALGVVLLVSLGDRYSARRQVTAQLVATSVALVAAGLAPAYSIHVALCLVAGATATVGQLLISAALRLAPPAARARTAAVLLGSFLVGLFLVRTALGAVAEAVGWRGAVVLCGIVVLALVPLSLRVSPAEAPSSPPAYRAILATIPRVAAQSSTLRLMTVVHTLCFMAFIALWATATPYAIEELGLSVSAAALLGVSGLLGGVITMTAAPVHARVGVPRSLAISIATGFVGVTALALAPNALPVAALGLLLLSAGMSSEQVSTQAVGLASVAPEQGGRANTVYMGTTFLGGALASTVAAALYAELGYRAVAVLGATLIAAAASLALIAHRRGMLTPTPR</sequence>
<evidence type="ECO:0000259" key="6">
    <source>
        <dbReference type="PROSITE" id="PS50850"/>
    </source>
</evidence>
<dbReference type="Pfam" id="PF07690">
    <property type="entry name" value="MFS_1"/>
    <property type="match status" value="1"/>
</dbReference>
<dbReference type="EMBL" id="JACHBS010000001">
    <property type="protein sequence ID" value="MBB5618422.1"/>
    <property type="molecule type" value="Genomic_DNA"/>
</dbReference>
<evidence type="ECO:0000256" key="5">
    <source>
        <dbReference type="SAM" id="Phobius"/>
    </source>
</evidence>
<feature type="transmembrane region" description="Helical" evidence="5">
    <location>
        <begin position="101"/>
        <end position="123"/>
    </location>
</feature>
<dbReference type="RefSeq" id="WP_153981536.1">
    <property type="nucleotide sequence ID" value="NZ_BAAANZ010000002.1"/>
</dbReference>
<proteinExistence type="predicted"/>
<feature type="transmembrane region" description="Helical" evidence="5">
    <location>
        <begin position="278"/>
        <end position="295"/>
    </location>
</feature>